<evidence type="ECO:0000259" key="1">
    <source>
        <dbReference type="Pfam" id="PF08878"/>
    </source>
</evidence>
<name>A0A4Q2UCM1_9HYPH</name>
<comment type="caution">
    <text evidence="2">The sequence shown here is derived from an EMBL/GenBank/DDBJ whole genome shotgun (WGS) entry which is preliminary data.</text>
</comment>
<dbReference type="RefSeq" id="WP_129224943.1">
    <property type="nucleotide sequence ID" value="NZ_QYBB01000005.1"/>
</dbReference>
<evidence type="ECO:0000313" key="3">
    <source>
        <dbReference type="Proteomes" id="UP000290759"/>
    </source>
</evidence>
<dbReference type="Pfam" id="PF08878">
    <property type="entry name" value="HamA"/>
    <property type="match status" value="1"/>
</dbReference>
<dbReference type="EMBL" id="QYBB01000005">
    <property type="protein sequence ID" value="RYC32856.1"/>
    <property type="molecule type" value="Genomic_DNA"/>
</dbReference>
<proteinExistence type="predicted"/>
<accession>A0A4Q2UCM1</accession>
<feature type="domain" description="Anti-bacteriophage protein A/HamA C-terminal" evidence="1">
    <location>
        <begin position="42"/>
        <end position="329"/>
    </location>
</feature>
<evidence type="ECO:0000313" key="2">
    <source>
        <dbReference type="EMBL" id="RYC32856.1"/>
    </source>
</evidence>
<reference evidence="2 3" key="1">
    <citation type="submission" date="2018-12" db="EMBL/GenBank/DDBJ databases">
        <authorList>
            <person name="Grouzdev D.S."/>
            <person name="Krutkina M.S."/>
        </authorList>
    </citation>
    <scope>NUCLEOTIDE SEQUENCE [LARGE SCALE GENOMIC DNA]</scope>
    <source>
        <strain evidence="2 3">RmlP026</strain>
    </source>
</reference>
<sequence length="357" mass="39791">MANGGADRDGPDAEAEALARALATLLNPSKIDGVVNCCVRADHDEAWEGPRTGLLHVRFGEDRPRVEDLAYLLWTECMYYALPRRRQERFRREIAADMTAVARCYRAVRDLFIDFNARHPERASELGEVLAYCLVQEHLGAAQVASKMSLKTAANMPVHGLDGIHAVFENGALTVYFLESKLASEGRRGVASYAASAAEFLGDRRQYLREYEIVADLGNLDGLEGEARQRALDHFDVIGHPEIRRRERFVGIICHSEPGHFGKRLRIRDDQPPDIHERDFAERYAADHGKLRLAARKQLLKHGADPAKAIVLLVAVPDVRELRKAFYAAMGVAERELPLDGDDLVMDDDEDAGGDPA</sequence>
<protein>
    <submittedName>
        <fullName evidence="2">DUF1837 domain-containing protein</fullName>
    </submittedName>
</protein>
<dbReference type="InterPro" id="IPR014976">
    <property type="entry name" value="AbpA_HamA_C"/>
</dbReference>
<dbReference type="Proteomes" id="UP000290759">
    <property type="component" value="Unassembled WGS sequence"/>
</dbReference>
<dbReference type="OrthoDB" id="4964195at2"/>
<reference evidence="2 3" key="2">
    <citation type="submission" date="2019-02" db="EMBL/GenBank/DDBJ databases">
        <title>'Lichenibacterium ramalinii' gen. nov. sp. nov., 'Lichenibacterium minor' gen. nov. sp. nov.</title>
        <authorList>
            <person name="Pankratov T."/>
        </authorList>
    </citation>
    <scope>NUCLEOTIDE SEQUENCE [LARGE SCALE GENOMIC DNA]</scope>
    <source>
        <strain evidence="2 3">RmlP026</strain>
    </source>
</reference>
<keyword evidence="3" id="KW-1185">Reference proteome</keyword>
<gene>
    <name evidence="2" type="ORF">D3273_07190</name>
</gene>
<organism evidence="2 3">
    <name type="scientific">Lichenibacterium minor</name>
    <dbReference type="NCBI Taxonomy" id="2316528"/>
    <lineage>
        <taxon>Bacteria</taxon>
        <taxon>Pseudomonadati</taxon>
        <taxon>Pseudomonadota</taxon>
        <taxon>Alphaproteobacteria</taxon>
        <taxon>Hyphomicrobiales</taxon>
        <taxon>Lichenihabitantaceae</taxon>
        <taxon>Lichenibacterium</taxon>
    </lineage>
</organism>
<dbReference type="AlphaFoldDB" id="A0A4Q2UCM1"/>